<dbReference type="WBParaSite" id="PS1159_v2.g18828.t1">
    <property type="protein sequence ID" value="PS1159_v2.g18828.t1"/>
    <property type="gene ID" value="PS1159_v2.g18828"/>
</dbReference>
<proteinExistence type="predicted"/>
<evidence type="ECO:0000313" key="2">
    <source>
        <dbReference type="WBParaSite" id="PS1159_v2.g18828.t1"/>
    </source>
</evidence>
<sequence length="987" mass="111499">MKIFWESSNWAGSTIEPTITCLAWIPNASKENKGLLAVGSESGVVGITYTDISGENQCNKRYNFNLRGHHSAIHHVSWNKPQTKLVSCDVTGFIYVWIKNEERWSVELVNDRGVKVKDFCWSPSGNSTLICYEDNFVLIGSSSGTRVWSNNYDTVVHCGCWNPLSEEVVMGFNSGSIQVLNEHGNIIHEREIFPVSVMKVAFSPIRECDQKWTLALCSALDVVVFANTYYEIEPFTYQSVDPIHKMEWSNDGTMLAIICASNRITIISYRGDIMHTFTAPISKIPLTAFTWAHDDNTVIIAAGGSIAVGRVIRDVPLLSQLVTYQLWVNSGRNANKVDQLTLPTREKNSLKELDHHVIQCRVPKVSEIPKAICKPTEWRWYCTILPVPRKSYHYMLCVEHMGGLVPILLGRQINRIIPQFLISLPPHLFRKENGLRAKYENGSSAQVEDLATFRRESNQRASLWRQSKRQFRRFMNKRVTARSSRQPPTLVHVTSNVWCTKFKISNSGIEHLPNFLANVVYKTSVLHLQPRQMTIHLSDLRDPTQEIESKSLSETPTHAPQPSLRSGPNSRRFNSAETDNSNNNNLRQTGIEQDVAELQRLLNDNTDIFNGNEERNQTPMEFEDDHDTALLAEEKIFYSTVLAEFDGLKEALNTHIERMKQFATEIEFASCHLAVNKQQQPSIISRSLQTITKPIQSNRPPVPANTPVLGHVPRPSTSTGIPRNDEAVWRNRLENIEYIDDDGDDIVVTDNQRLLSTTSKSSGQRIKDDLSSKKKQKQLNDIRAVVEKLSLMANELSTRMPASTSRNPSANLRVGNNAVGSKASPTLKQELPSTIAELRAEVRNIAQHVSQIEEKITIDMLNDIRGDLQQRVFNIKAALGEPLLTSVNGNDMGGQNSNVKKVKQPQKTLTMTNKTPFWNETTQVYQLDFGGRVTQESAKNFQIEYNSEQVMQFGRIENGSYTLDFKSPFSCIQAFSIALASITQRLK</sequence>
<name>A0AC35FLP3_9BILA</name>
<accession>A0AC35FLP3</accession>
<organism evidence="1 2">
    <name type="scientific">Panagrolaimus sp. PS1159</name>
    <dbReference type="NCBI Taxonomy" id="55785"/>
    <lineage>
        <taxon>Eukaryota</taxon>
        <taxon>Metazoa</taxon>
        <taxon>Ecdysozoa</taxon>
        <taxon>Nematoda</taxon>
        <taxon>Chromadorea</taxon>
        <taxon>Rhabditida</taxon>
        <taxon>Tylenchina</taxon>
        <taxon>Panagrolaimomorpha</taxon>
        <taxon>Panagrolaimoidea</taxon>
        <taxon>Panagrolaimidae</taxon>
        <taxon>Panagrolaimus</taxon>
    </lineage>
</organism>
<evidence type="ECO:0000313" key="1">
    <source>
        <dbReference type="Proteomes" id="UP000887580"/>
    </source>
</evidence>
<reference evidence="2" key="1">
    <citation type="submission" date="2022-11" db="UniProtKB">
        <authorList>
            <consortium name="WormBaseParasite"/>
        </authorList>
    </citation>
    <scope>IDENTIFICATION</scope>
</reference>
<dbReference type="Proteomes" id="UP000887580">
    <property type="component" value="Unplaced"/>
</dbReference>
<protein>
    <submittedName>
        <fullName evidence="2">Uncharacterized protein</fullName>
    </submittedName>
</protein>